<proteinExistence type="predicted"/>
<dbReference type="EMBL" id="JAHWGI010000973">
    <property type="protein sequence ID" value="KAK3919243.1"/>
    <property type="molecule type" value="Genomic_DNA"/>
</dbReference>
<feature type="region of interest" description="Disordered" evidence="1">
    <location>
        <begin position="1"/>
        <end position="22"/>
    </location>
</feature>
<keyword evidence="3" id="KW-1185">Reference proteome</keyword>
<organism evidence="2 3">
    <name type="scientific">Frankliniella fusca</name>
    <dbReference type="NCBI Taxonomy" id="407009"/>
    <lineage>
        <taxon>Eukaryota</taxon>
        <taxon>Metazoa</taxon>
        <taxon>Ecdysozoa</taxon>
        <taxon>Arthropoda</taxon>
        <taxon>Hexapoda</taxon>
        <taxon>Insecta</taxon>
        <taxon>Pterygota</taxon>
        <taxon>Neoptera</taxon>
        <taxon>Paraneoptera</taxon>
        <taxon>Thysanoptera</taxon>
        <taxon>Terebrantia</taxon>
        <taxon>Thripoidea</taxon>
        <taxon>Thripidae</taxon>
        <taxon>Frankliniella</taxon>
    </lineage>
</organism>
<evidence type="ECO:0000256" key="1">
    <source>
        <dbReference type="SAM" id="MobiDB-lite"/>
    </source>
</evidence>
<protein>
    <submittedName>
        <fullName evidence="2">Glycosyltransferase-like protein gnt13</fullName>
    </submittedName>
</protein>
<dbReference type="AlphaFoldDB" id="A0AAE1HDK0"/>
<reference evidence="2" key="1">
    <citation type="submission" date="2021-07" db="EMBL/GenBank/DDBJ databases">
        <authorList>
            <person name="Catto M.A."/>
            <person name="Jacobson A."/>
            <person name="Kennedy G."/>
            <person name="Labadie P."/>
            <person name="Hunt B.G."/>
            <person name="Srinivasan R."/>
        </authorList>
    </citation>
    <scope>NUCLEOTIDE SEQUENCE</scope>
    <source>
        <strain evidence="2">PL_HMW_Pooled</strain>
        <tissue evidence="2">Head</tissue>
    </source>
</reference>
<evidence type="ECO:0000313" key="3">
    <source>
        <dbReference type="Proteomes" id="UP001219518"/>
    </source>
</evidence>
<sequence length="45" mass="4819">MLTADKEGEGERGKGGGVEKKKVVPANDRLCDSCLSPRAHLPIVR</sequence>
<dbReference type="Proteomes" id="UP001219518">
    <property type="component" value="Unassembled WGS sequence"/>
</dbReference>
<accession>A0AAE1HDK0</accession>
<evidence type="ECO:0000313" key="2">
    <source>
        <dbReference type="EMBL" id="KAK3919243.1"/>
    </source>
</evidence>
<name>A0AAE1HDK0_9NEOP</name>
<comment type="caution">
    <text evidence="2">The sequence shown here is derived from an EMBL/GenBank/DDBJ whole genome shotgun (WGS) entry which is preliminary data.</text>
</comment>
<reference evidence="2" key="2">
    <citation type="journal article" date="2023" name="BMC Genomics">
        <title>Pest status, molecular evolution, and epigenetic factors derived from the genome assembly of Frankliniella fusca, a thysanopteran phytovirus vector.</title>
        <authorList>
            <person name="Catto M.A."/>
            <person name="Labadie P.E."/>
            <person name="Jacobson A.L."/>
            <person name="Kennedy G.G."/>
            <person name="Srinivasan R."/>
            <person name="Hunt B.G."/>
        </authorList>
    </citation>
    <scope>NUCLEOTIDE SEQUENCE</scope>
    <source>
        <strain evidence="2">PL_HMW_Pooled</strain>
    </source>
</reference>
<gene>
    <name evidence="2" type="ORF">KUF71_008392</name>
</gene>